<evidence type="ECO:0000259" key="4">
    <source>
        <dbReference type="Pfam" id="PF14392"/>
    </source>
</evidence>
<comment type="caution">
    <text evidence="5">The sequence shown here is derived from an EMBL/GenBank/DDBJ whole genome shotgun (WGS) entry which is preliminary data.</text>
</comment>
<dbReference type="PANTHER" id="PTHR33116">
    <property type="entry name" value="REVERSE TRANSCRIPTASE ZINC-BINDING DOMAIN-CONTAINING PROTEIN-RELATED-RELATED"/>
    <property type="match status" value="1"/>
</dbReference>
<evidence type="ECO:0000313" key="6">
    <source>
        <dbReference type="Proteomes" id="UP000188268"/>
    </source>
</evidence>
<feature type="domain" description="Zinc knuckle CX2CX4HX4C" evidence="4">
    <location>
        <begin position="61"/>
        <end position="107"/>
    </location>
</feature>
<evidence type="ECO:0000259" key="2">
    <source>
        <dbReference type="Pfam" id="PF00078"/>
    </source>
</evidence>
<dbReference type="InterPro" id="IPR002156">
    <property type="entry name" value="RNaseH_domain"/>
</dbReference>
<dbReference type="GO" id="GO:0004523">
    <property type="term" value="F:RNA-DNA hybrid ribonuclease activity"/>
    <property type="evidence" value="ECO:0007669"/>
    <property type="project" value="InterPro"/>
</dbReference>
<name>A0A1R3G9W2_COCAP</name>
<dbReference type="PANTHER" id="PTHR33116:SF86">
    <property type="entry name" value="REVERSE TRANSCRIPTASE DOMAIN-CONTAINING PROTEIN"/>
    <property type="match status" value="1"/>
</dbReference>
<protein>
    <submittedName>
        <fullName evidence="5">Reverse transcriptase</fullName>
    </submittedName>
</protein>
<keyword evidence="5" id="KW-0808">Transferase</keyword>
<dbReference type="OrthoDB" id="1937528at2759"/>
<dbReference type="Gramene" id="OMO54874">
    <property type="protein sequence ID" value="OMO54874"/>
    <property type="gene ID" value="CCACVL1_27498"/>
</dbReference>
<dbReference type="InterPro" id="IPR043502">
    <property type="entry name" value="DNA/RNA_pol_sf"/>
</dbReference>
<accession>A0A1R3G9W2</accession>
<dbReference type="Pfam" id="PF13456">
    <property type="entry name" value="RVT_3"/>
    <property type="match status" value="1"/>
</dbReference>
<dbReference type="GO" id="GO:0003964">
    <property type="term" value="F:RNA-directed DNA polymerase activity"/>
    <property type="evidence" value="ECO:0007669"/>
    <property type="project" value="UniProtKB-KW"/>
</dbReference>
<dbReference type="CDD" id="cd06222">
    <property type="entry name" value="RNase_H_like"/>
    <property type="match status" value="1"/>
</dbReference>
<dbReference type="Pfam" id="PF00078">
    <property type="entry name" value="RVT_1"/>
    <property type="match status" value="1"/>
</dbReference>
<dbReference type="GO" id="GO:0003676">
    <property type="term" value="F:nucleic acid binding"/>
    <property type="evidence" value="ECO:0007669"/>
    <property type="project" value="InterPro"/>
</dbReference>
<dbReference type="SUPFAM" id="SSF56219">
    <property type="entry name" value="DNase I-like"/>
    <property type="match status" value="1"/>
</dbReference>
<dbReference type="InterPro" id="IPR036691">
    <property type="entry name" value="Endo/exonu/phosph_ase_sf"/>
</dbReference>
<keyword evidence="5" id="KW-0695">RNA-directed DNA polymerase</keyword>
<feature type="compositionally biased region" description="Polar residues" evidence="1">
    <location>
        <begin position="176"/>
        <end position="185"/>
    </location>
</feature>
<organism evidence="5 6">
    <name type="scientific">Corchorus capsularis</name>
    <name type="common">Jute</name>
    <dbReference type="NCBI Taxonomy" id="210143"/>
    <lineage>
        <taxon>Eukaryota</taxon>
        <taxon>Viridiplantae</taxon>
        <taxon>Streptophyta</taxon>
        <taxon>Embryophyta</taxon>
        <taxon>Tracheophyta</taxon>
        <taxon>Spermatophyta</taxon>
        <taxon>Magnoliopsida</taxon>
        <taxon>eudicotyledons</taxon>
        <taxon>Gunneridae</taxon>
        <taxon>Pentapetalae</taxon>
        <taxon>rosids</taxon>
        <taxon>malvids</taxon>
        <taxon>Malvales</taxon>
        <taxon>Malvaceae</taxon>
        <taxon>Grewioideae</taxon>
        <taxon>Apeibeae</taxon>
        <taxon>Corchorus</taxon>
    </lineage>
</organism>
<dbReference type="CDD" id="cd01650">
    <property type="entry name" value="RT_nLTR_like"/>
    <property type="match status" value="1"/>
</dbReference>
<feature type="region of interest" description="Disordered" evidence="1">
    <location>
        <begin position="154"/>
        <end position="191"/>
    </location>
</feature>
<dbReference type="InterPro" id="IPR044730">
    <property type="entry name" value="RNase_H-like_dom_plant"/>
</dbReference>
<feature type="domain" description="Reverse transcriptase" evidence="2">
    <location>
        <begin position="771"/>
        <end position="981"/>
    </location>
</feature>
<evidence type="ECO:0000313" key="5">
    <source>
        <dbReference type="EMBL" id="OMO54874.1"/>
    </source>
</evidence>
<gene>
    <name evidence="5" type="ORF">CCACVL1_27498</name>
</gene>
<dbReference type="Gene3D" id="3.60.10.10">
    <property type="entry name" value="Endonuclease/exonuclease/phosphatase"/>
    <property type="match status" value="1"/>
</dbReference>
<keyword evidence="6" id="KW-1185">Reference proteome</keyword>
<feature type="domain" description="RNase H type-1" evidence="3">
    <location>
        <begin position="1431"/>
        <end position="1508"/>
    </location>
</feature>
<reference evidence="5 6" key="1">
    <citation type="submission" date="2013-09" db="EMBL/GenBank/DDBJ databases">
        <title>Corchorus capsularis genome sequencing.</title>
        <authorList>
            <person name="Alam M."/>
            <person name="Haque M.S."/>
            <person name="Islam M.S."/>
            <person name="Emdad E.M."/>
            <person name="Islam M.M."/>
            <person name="Ahmed B."/>
            <person name="Halim A."/>
            <person name="Hossen Q.M.M."/>
            <person name="Hossain M.Z."/>
            <person name="Ahmed R."/>
            <person name="Khan M.M."/>
            <person name="Islam R."/>
            <person name="Rashid M.M."/>
            <person name="Khan S.A."/>
            <person name="Rahman M.S."/>
            <person name="Alam M."/>
        </authorList>
    </citation>
    <scope>NUCLEOTIDE SEQUENCE [LARGE SCALE GENOMIC DNA]</scope>
    <source>
        <strain evidence="6">cv. CVL-1</strain>
        <tissue evidence="5">Whole seedling</tissue>
    </source>
</reference>
<evidence type="ECO:0000259" key="3">
    <source>
        <dbReference type="Pfam" id="PF13456"/>
    </source>
</evidence>
<dbReference type="InterPro" id="IPR025836">
    <property type="entry name" value="Zn_knuckle_CX2CX4HX4C"/>
</dbReference>
<dbReference type="SUPFAM" id="SSF56672">
    <property type="entry name" value="DNA/RNA polymerases"/>
    <property type="match status" value="1"/>
</dbReference>
<feature type="region of interest" description="Disordered" evidence="1">
    <location>
        <begin position="293"/>
        <end position="313"/>
    </location>
</feature>
<dbReference type="Pfam" id="PF14392">
    <property type="entry name" value="zf-CCHC_4"/>
    <property type="match status" value="1"/>
</dbReference>
<sequence length="1515" mass="170836">MMEWKNQKLCRSNSVLFGSGSLNYPPIMMTSKIGAVVAGVIGQVLEVDEQLGNFIRVRVKMDVTRPILDETTVTSPFGDYEVEFRYEDLPDICRVCGLFDHTSENDCLLATEMRKTQGSVTKKYTARIKPESPWFKSARFGDGDGSFRLGCMGSRQSSPLSISSGVPMPPGREGRSTQQSPSVGSQGRRFRNHVDSMLLRGRSVARPLFPGEVSCEVISRLPENNGGPVAGEVERSVERMVESVTQRGGLVESSADELYGDLNLSARIGEATKVVQQPQPKFGGDFFITESSSNSAARSVQQRRKGKGKQRISWASSTDSIGSSFGSIPGIGRMRRGQGRLGPDLMHLVSGLAAGPSAGPNLINQVNAAGLGENSNAYDPNSPFVFSAGVSIGARKIRTWKKHARASDKYTFEALSKSTAVKVGDKRNSVQPVRTRGVYIADTDAAAGGGGVTGVRGGGVSSSNADGNNGAKAGAGDFNEILSNDEKIGGAMRPQRQMNLFREVVDACGFHDIPVKGSLMTWSRRMGDEIVFERLDRYFATESWLEKFQFSFVQSLLTSVSDHLPLLVHVLERPELECRSRGQFRFEAMWLLHKDIDKVVEEGWNGVVSSDVQQRIRNCGKMLEDWNRRVFGNVKEEVMWRQRAKMSWLKEGDRNSRFFHSVATHRKRRNTIVSIQDEMGHWQTDCVSVENVIVKYYKDIFSSLHPTIHQIHQVTGLVDRRVSTSMSAMLDREFTREEVRVAVFDMEPNKSAGPDGMSPLFYQWFWNIVGEEVLANRLKEVLPHIIGPTQSAFIPGRMIFDSALIAFENVHYMNNKRSGSDYHMALKLDLSKAYDRAEWDFLEGIMRQMGFSDRWIGLVMVSVRTVTYSILINGIQSEKVVPTRRVRQGDSLSPYLFLLCMEGLSSMLQHAERVGDIRGISIARNALRVSHLFFADDSLLFVRTSLAECDAIMRILKVYELASGKFINIDKSAVLFSKNTPEDLRKAIQHHLGVQKILSRDKYLGMPIMIGKSKRAELEVIKDRLWKRIQSWSGRLLSIASKAVMIQAVAQVIPTYLMSCFKFPKSFLHELNMLIARFWWGSTDTKRKIHWKAWDDLCVSKLDGGLGFRDFEAFNLALLAKQCWRLIRNENSLCYRILWAKYFRNNTFMKAKLGHNPSFVWRSLLAGREVLRGGSRWRVGNGYEIDVWSDNWLNKPPTFKPQAQIGTICHATTISSLMDYPGHWDLDLLQELVVPEDVTRILCIPLSILPYRDTLIWNDTANGIYTIKSGYHVARRMLGKEVSSVDGRLSRWPIVWGASVLPKIKFFMWRLLHNILPRKDQLIRSVWELSCPWLMGYLYRWYGREDFWDCLLEKAAQLGSMEIVLTTMWRLWSNRNKSLHENVCSLPSTLCTSVARLLSEVGTAQRRFVEPRQQEGPSTWVPPCLANFKINTDAAYYFISQEAGLGVVIRDVDGIVLFTATARINSVPNALFAEVYAIRFGLILAYSYGLLSAEVESDSLQAVVELNRTDSSLWE</sequence>
<keyword evidence="5" id="KW-0548">Nucleotidyltransferase</keyword>
<evidence type="ECO:0000256" key="1">
    <source>
        <dbReference type="SAM" id="MobiDB-lite"/>
    </source>
</evidence>
<dbReference type="STRING" id="210143.A0A1R3G9W2"/>
<feature type="compositionally biased region" description="Basic residues" evidence="1">
    <location>
        <begin position="301"/>
        <end position="310"/>
    </location>
</feature>
<dbReference type="InterPro" id="IPR000477">
    <property type="entry name" value="RT_dom"/>
</dbReference>
<dbReference type="OMA" id="DHTSEND"/>
<dbReference type="EMBL" id="AWWV01014855">
    <property type="protein sequence ID" value="OMO54874.1"/>
    <property type="molecule type" value="Genomic_DNA"/>
</dbReference>
<feature type="compositionally biased region" description="Polar residues" evidence="1">
    <location>
        <begin position="154"/>
        <end position="164"/>
    </location>
</feature>
<proteinExistence type="predicted"/>
<dbReference type="Proteomes" id="UP000188268">
    <property type="component" value="Unassembled WGS sequence"/>
</dbReference>